<dbReference type="InterPro" id="IPR012295">
    <property type="entry name" value="TBP_dom_sf"/>
</dbReference>
<dbReference type="InterPro" id="IPR000814">
    <property type="entry name" value="TBP"/>
</dbReference>
<evidence type="ECO:0000256" key="1">
    <source>
        <dbReference type="ARBA" id="ARBA00005560"/>
    </source>
</evidence>
<evidence type="ECO:0008006" key="5">
    <source>
        <dbReference type="Google" id="ProtNLM"/>
    </source>
</evidence>
<dbReference type="EMBL" id="UINC01017551">
    <property type="protein sequence ID" value="SVA72901.1"/>
    <property type="molecule type" value="Genomic_DNA"/>
</dbReference>
<dbReference type="GO" id="GO:0003677">
    <property type="term" value="F:DNA binding"/>
    <property type="evidence" value="ECO:0007669"/>
    <property type="project" value="UniProtKB-KW"/>
</dbReference>
<gene>
    <name evidence="4" type="ORF">METZ01_LOCUS125755</name>
</gene>
<proteinExistence type="inferred from homology"/>
<keyword evidence="2" id="KW-0238">DNA-binding</keyword>
<dbReference type="PANTHER" id="PTHR10126">
    <property type="entry name" value="TATA-BOX BINDING PROTEIN"/>
    <property type="match status" value="1"/>
</dbReference>
<dbReference type="Pfam" id="PF00352">
    <property type="entry name" value="TBP"/>
    <property type="match status" value="2"/>
</dbReference>
<evidence type="ECO:0000313" key="4">
    <source>
        <dbReference type="EMBL" id="SVA72901.1"/>
    </source>
</evidence>
<dbReference type="GO" id="GO:0006352">
    <property type="term" value="P:DNA-templated transcription initiation"/>
    <property type="evidence" value="ECO:0007669"/>
    <property type="project" value="InterPro"/>
</dbReference>
<evidence type="ECO:0000256" key="2">
    <source>
        <dbReference type="ARBA" id="ARBA00023125"/>
    </source>
</evidence>
<dbReference type="SUPFAM" id="SSF55945">
    <property type="entry name" value="TATA-box binding protein-like"/>
    <property type="match status" value="2"/>
</dbReference>
<evidence type="ECO:0000256" key="3">
    <source>
        <dbReference type="ARBA" id="ARBA00023163"/>
    </source>
</evidence>
<dbReference type="AlphaFoldDB" id="A0A381Y8E1"/>
<reference evidence="4" key="1">
    <citation type="submission" date="2018-05" db="EMBL/GenBank/DDBJ databases">
        <authorList>
            <person name="Lanie J.A."/>
            <person name="Ng W.-L."/>
            <person name="Kazmierczak K.M."/>
            <person name="Andrzejewski T.M."/>
            <person name="Davidsen T.M."/>
            <person name="Wayne K.J."/>
            <person name="Tettelin H."/>
            <person name="Glass J.I."/>
            <person name="Rusch D."/>
            <person name="Podicherti R."/>
            <person name="Tsui H.-C.T."/>
            <person name="Winkler M.E."/>
        </authorList>
    </citation>
    <scope>NUCLEOTIDE SEQUENCE</scope>
</reference>
<name>A0A381Y8E1_9ZZZZ</name>
<dbReference type="PRINTS" id="PR00686">
    <property type="entry name" value="TIFACTORIID"/>
</dbReference>
<comment type="similarity">
    <text evidence="1">Belongs to the TBP family.</text>
</comment>
<accession>A0A381Y8E1</accession>
<keyword evidence="3" id="KW-0804">Transcription</keyword>
<sequence length="183" mass="19106">MVALQMENVIASSSLGKEVELVRLGSELAHAHYAGGRTPSVVVDLDGDGTGGRTGVVFGNGKLYVTGVDDLATGREAVSQLRNAVKALDPKVNLRKGVKLENLVARCDFGTTLDLDTIAASLPGAEYDPVRFSGLVVRLDNPAASFILFRSGIVIVTDVGSEAGVKPALKALEIFLRASSLLG</sequence>
<protein>
    <recommendedName>
        <fullName evidence="5">TATA-box-binding protein</fullName>
    </recommendedName>
</protein>
<organism evidence="4">
    <name type="scientific">marine metagenome</name>
    <dbReference type="NCBI Taxonomy" id="408172"/>
    <lineage>
        <taxon>unclassified sequences</taxon>
        <taxon>metagenomes</taxon>
        <taxon>ecological metagenomes</taxon>
    </lineage>
</organism>
<dbReference type="Gene3D" id="3.30.310.10">
    <property type="entry name" value="TATA-Binding Protein"/>
    <property type="match status" value="2"/>
</dbReference>